<comment type="caution">
    <text evidence="3">The sequence shown here is derived from an EMBL/GenBank/DDBJ whole genome shotgun (WGS) entry which is preliminary data.</text>
</comment>
<evidence type="ECO:0000313" key="4">
    <source>
        <dbReference type="Proteomes" id="UP000433181"/>
    </source>
</evidence>
<dbReference type="InterPro" id="IPR003760">
    <property type="entry name" value="PnrA-like"/>
</dbReference>
<feature type="domain" description="ABC transporter substrate-binding protein PnrA-like" evidence="2">
    <location>
        <begin position="60"/>
        <end position="340"/>
    </location>
</feature>
<dbReference type="AlphaFoldDB" id="A0A6I2ULW4"/>
<dbReference type="PANTHER" id="PTHR43208:SF1">
    <property type="entry name" value="ABC TRANSPORTER SUBSTRATE-BINDING PROTEIN"/>
    <property type="match status" value="1"/>
</dbReference>
<gene>
    <name evidence="3" type="ORF">FYJ84_12135</name>
</gene>
<dbReference type="Gene3D" id="3.40.50.2300">
    <property type="match status" value="2"/>
</dbReference>
<dbReference type="Proteomes" id="UP000433181">
    <property type="component" value="Unassembled WGS sequence"/>
</dbReference>
<sequence length="391" mass="42678">MELGIKRPLLAVAAVLAVLLAGWFLSGSMAEPDDMAVADTARAGSGKGGIPKEDLKIGVVYLSDPAEGAGYTYTHDLGIQEMQLNIALKDEQILRLVNVADNDEAQIEAALQECVDKKCNIVFATSFGYMDTVEKFAARYPEIHFFHATGYKSNNTNFNNYFGRIYQPRYLSGLVAGSKTKSNMIGYVAAMGSENAEVTGGIDAFAMGIYAVNPQAKVYVKVTNSWFDPVKEKEASEQLLAMGCDVMSQHCDTAYPMKLAEDKGVWGVGYNSDMRKQTPGSALVSVIWHWGAFYTDAVQQLMDGTWQPHNYYEGMSEGIVGITELSDENDARVKELVSQAELDILQGRQKVFTGVIETNDGGTVGTAGQDFSDGDITGNLHWYFKNVVIVP</sequence>
<organism evidence="3 4">
    <name type="scientific">Anaerovibrio slackiae</name>
    <dbReference type="NCBI Taxonomy" id="2652309"/>
    <lineage>
        <taxon>Bacteria</taxon>
        <taxon>Bacillati</taxon>
        <taxon>Bacillota</taxon>
        <taxon>Negativicutes</taxon>
        <taxon>Selenomonadales</taxon>
        <taxon>Selenomonadaceae</taxon>
        <taxon>Anaerovibrio</taxon>
    </lineage>
</organism>
<dbReference type="CDD" id="cd19963">
    <property type="entry name" value="PBP1_BMP-like"/>
    <property type="match status" value="1"/>
</dbReference>
<dbReference type="PANTHER" id="PTHR43208">
    <property type="entry name" value="ABC TRANSPORTER SUBSTRATE-BINDING PROTEIN"/>
    <property type="match status" value="1"/>
</dbReference>
<dbReference type="RefSeq" id="WP_154407897.1">
    <property type="nucleotide sequence ID" value="NZ_VUNR01000031.1"/>
</dbReference>
<dbReference type="Pfam" id="PF02608">
    <property type="entry name" value="Bmp"/>
    <property type="match status" value="1"/>
</dbReference>
<dbReference type="EMBL" id="VUNR01000031">
    <property type="protein sequence ID" value="MSU09726.1"/>
    <property type="molecule type" value="Genomic_DNA"/>
</dbReference>
<evidence type="ECO:0000313" key="3">
    <source>
        <dbReference type="EMBL" id="MSU09726.1"/>
    </source>
</evidence>
<name>A0A6I2ULW4_9FIRM</name>
<dbReference type="GeneID" id="96779676"/>
<evidence type="ECO:0000259" key="2">
    <source>
        <dbReference type="Pfam" id="PF02608"/>
    </source>
</evidence>
<protein>
    <submittedName>
        <fullName evidence="3">BMP family ABC transporter substrate-binding protein</fullName>
    </submittedName>
</protein>
<dbReference type="InterPro" id="IPR052910">
    <property type="entry name" value="ABC-Purine-Binding"/>
</dbReference>
<dbReference type="GO" id="GO:0005886">
    <property type="term" value="C:plasma membrane"/>
    <property type="evidence" value="ECO:0007669"/>
    <property type="project" value="InterPro"/>
</dbReference>
<evidence type="ECO:0000256" key="1">
    <source>
        <dbReference type="ARBA" id="ARBA00022729"/>
    </source>
</evidence>
<keyword evidence="1" id="KW-0732">Signal</keyword>
<proteinExistence type="predicted"/>
<reference evidence="3 4" key="1">
    <citation type="submission" date="2019-08" db="EMBL/GenBank/DDBJ databases">
        <title>In-depth cultivation of the pig gut microbiome towards novel bacterial diversity and tailored functional studies.</title>
        <authorList>
            <person name="Wylensek D."/>
            <person name="Hitch T.C.A."/>
            <person name="Clavel T."/>
        </authorList>
    </citation>
    <scope>NUCLEOTIDE SEQUENCE [LARGE SCALE GENOMIC DNA]</scope>
    <source>
        <strain evidence="3 4">WCA-693-APC-5D-A</strain>
    </source>
</reference>
<keyword evidence="4" id="KW-1185">Reference proteome</keyword>
<accession>A0A6I2ULW4</accession>